<keyword evidence="2" id="KW-1185">Reference proteome</keyword>
<proteinExistence type="predicted"/>
<dbReference type="Proteomes" id="UP000184447">
    <property type="component" value="Unassembled WGS sequence"/>
</dbReference>
<organism evidence="1 2">
    <name type="scientific">Clostridium grantii DSM 8605</name>
    <dbReference type="NCBI Taxonomy" id="1121316"/>
    <lineage>
        <taxon>Bacteria</taxon>
        <taxon>Bacillati</taxon>
        <taxon>Bacillota</taxon>
        <taxon>Clostridia</taxon>
        <taxon>Eubacteriales</taxon>
        <taxon>Clostridiaceae</taxon>
        <taxon>Clostridium</taxon>
    </lineage>
</organism>
<dbReference type="EMBL" id="FQXM01000078">
    <property type="protein sequence ID" value="SHI08904.1"/>
    <property type="molecule type" value="Genomic_DNA"/>
</dbReference>
<dbReference type="AlphaFoldDB" id="A0A1M5YAM6"/>
<sequence>SALNKAKESALNKAKEEGREEGAIKVANNLLKMGLTVEQVAEASELSVEKVIEIKNKI</sequence>
<name>A0A1M5YAM6_9CLOT</name>
<evidence type="ECO:0000313" key="1">
    <source>
        <dbReference type="EMBL" id="SHI08904.1"/>
    </source>
</evidence>
<accession>A0A1M5YAM6</accession>
<feature type="non-terminal residue" evidence="1">
    <location>
        <position position="1"/>
    </location>
</feature>
<evidence type="ECO:0000313" key="2">
    <source>
        <dbReference type="Proteomes" id="UP000184447"/>
    </source>
</evidence>
<gene>
    <name evidence="1" type="ORF">SAMN02745207_04307</name>
</gene>
<protein>
    <submittedName>
        <fullName evidence="1">Uncharacterized protein</fullName>
    </submittedName>
</protein>
<reference evidence="1 2" key="1">
    <citation type="submission" date="2016-11" db="EMBL/GenBank/DDBJ databases">
        <authorList>
            <person name="Jaros S."/>
            <person name="Januszkiewicz K."/>
            <person name="Wedrychowicz H."/>
        </authorList>
    </citation>
    <scope>NUCLEOTIDE SEQUENCE [LARGE SCALE GENOMIC DNA]</scope>
    <source>
        <strain evidence="1 2">DSM 8605</strain>
    </source>
</reference>